<keyword evidence="3" id="KW-1185">Reference proteome</keyword>
<evidence type="ECO:0000313" key="3">
    <source>
        <dbReference type="Proteomes" id="UP000647860"/>
    </source>
</evidence>
<dbReference type="CDD" id="cd21141">
    <property type="entry name" value="Cas6_III-like"/>
    <property type="match status" value="1"/>
</dbReference>
<dbReference type="InterPro" id="IPR019267">
    <property type="entry name" value="CRISPR-assoc_Cas6_C"/>
</dbReference>
<name>A0ABQ4IMP8_9ACTN</name>
<comment type="caution">
    <text evidence="2">The sequence shown here is derived from an EMBL/GenBank/DDBJ whole genome shotgun (WGS) entry which is preliminary data.</text>
</comment>
<dbReference type="Pfam" id="PF10040">
    <property type="entry name" value="CRISPR_Cas6"/>
    <property type="match status" value="1"/>
</dbReference>
<dbReference type="Gene3D" id="3.30.70.1900">
    <property type="match status" value="1"/>
</dbReference>
<organism evidence="2 3">
    <name type="scientific">Micromonospora gifhornensis</name>
    <dbReference type="NCBI Taxonomy" id="84594"/>
    <lineage>
        <taxon>Bacteria</taxon>
        <taxon>Bacillati</taxon>
        <taxon>Actinomycetota</taxon>
        <taxon>Actinomycetes</taxon>
        <taxon>Micromonosporales</taxon>
        <taxon>Micromonosporaceae</taxon>
        <taxon>Micromonospora</taxon>
    </lineage>
</organism>
<accession>A0ABQ4IMP8</accession>
<dbReference type="EMBL" id="BOPA01000068">
    <property type="protein sequence ID" value="GIJ19186.1"/>
    <property type="molecule type" value="Genomic_DNA"/>
</dbReference>
<reference evidence="2 3" key="1">
    <citation type="submission" date="2021-01" db="EMBL/GenBank/DDBJ databases">
        <title>Whole genome shotgun sequence of Verrucosispora gifhornensis NBRC 16317.</title>
        <authorList>
            <person name="Komaki H."/>
            <person name="Tamura T."/>
        </authorList>
    </citation>
    <scope>NUCLEOTIDE SEQUENCE [LARGE SCALE GENOMIC DNA]</scope>
    <source>
        <strain evidence="2 3">NBRC 16317</strain>
    </source>
</reference>
<evidence type="ECO:0000259" key="1">
    <source>
        <dbReference type="Pfam" id="PF10040"/>
    </source>
</evidence>
<feature type="domain" description="CRISPR-associated protein Cas6 C-terminal" evidence="1">
    <location>
        <begin position="113"/>
        <end position="227"/>
    </location>
</feature>
<gene>
    <name evidence="2" type="ORF">Vgi01_58700</name>
</gene>
<dbReference type="RefSeq" id="WP_431884109.1">
    <property type="nucleotide sequence ID" value="NZ_CBDRJC010000031.1"/>
</dbReference>
<evidence type="ECO:0000313" key="2">
    <source>
        <dbReference type="EMBL" id="GIJ19186.1"/>
    </source>
</evidence>
<protein>
    <recommendedName>
        <fullName evidence="1">CRISPR-associated protein Cas6 C-terminal domain-containing protein</fullName>
    </recommendedName>
</protein>
<sequence length="232" mass="25304">MPTQWTLDLVAPVDLSEQPHHDHLHALACQIFEDAGGAHHADDKPFTARLLGPPDKCAGVVLTWLPDTPPPVAAPPERLRFGARWCEVTGAQMRRIPLDRLAERTPGRRVRLAVVTPAKFRQHGRDYPLPDPYLIYSTLARRFRSAGGQAADDDVRELSRSALLYAHDIHTEPYRWHGTTSAGFIGTITLGLPRAATPSACRLFASFNGFALIAGLGHGTTHGLGAIDLPPP</sequence>
<dbReference type="Proteomes" id="UP000647860">
    <property type="component" value="Unassembled WGS sequence"/>
</dbReference>
<proteinExistence type="predicted"/>